<feature type="compositionally biased region" description="Low complexity" evidence="7">
    <location>
        <begin position="454"/>
        <end position="465"/>
    </location>
</feature>
<keyword evidence="4" id="KW-0418">Kinase</keyword>
<evidence type="ECO:0000256" key="6">
    <source>
        <dbReference type="PROSITE-ProRule" id="PRU10141"/>
    </source>
</evidence>
<accession>H2ASE5</accession>
<dbReference type="STRING" id="1071382.H2ASE5"/>
<dbReference type="EMBL" id="HE650823">
    <property type="protein sequence ID" value="CCF57295.1"/>
    <property type="molecule type" value="Genomic_DNA"/>
</dbReference>
<keyword evidence="5 6" id="KW-0067">ATP-binding</keyword>
<keyword evidence="3 6" id="KW-0547">Nucleotide-binding</keyword>
<dbReference type="InterPro" id="IPR011009">
    <property type="entry name" value="Kinase-like_dom_sf"/>
</dbReference>
<dbReference type="GO" id="GO:0004674">
    <property type="term" value="F:protein serine/threonine kinase activity"/>
    <property type="evidence" value="ECO:0007669"/>
    <property type="project" value="UniProtKB-KW"/>
</dbReference>
<evidence type="ECO:0000313" key="9">
    <source>
        <dbReference type="EMBL" id="CCF57295.1"/>
    </source>
</evidence>
<reference evidence="9 10" key="1">
    <citation type="journal article" date="2011" name="Proc. Natl. Acad. Sci. U.S.A.">
        <title>Evolutionary erosion of yeast sex chromosomes by mating-type switching accidents.</title>
        <authorList>
            <person name="Gordon J.L."/>
            <person name="Armisen D."/>
            <person name="Proux-Wera E."/>
            <person name="Oheigeartaigh S.S."/>
            <person name="Byrne K.P."/>
            <person name="Wolfe K.H."/>
        </authorList>
    </citation>
    <scope>NUCLEOTIDE SEQUENCE [LARGE SCALE GENOMIC DNA]</scope>
    <source>
        <strain evidence="10">ATCC 22294 / BCRC 22015 / CBS 2517 / CECT 1963 / NBRC 1671 / NRRL Y-8276</strain>
    </source>
</reference>
<evidence type="ECO:0000313" key="10">
    <source>
        <dbReference type="Proteomes" id="UP000005220"/>
    </source>
</evidence>
<sequence>MTLIKECSKVKLSYNPTTKIQILNNYEVNNELGVGTHSKVKLGKNLFSNQTIALKIVNKVLPNNEIKILRKINNQHNNLIKLFEILNDHHSKKIYLVLEYCPLGEIVWYPNVTTANNSIGPGQFSFQRCKEILKDITSGLSYLHCLNIIHRDIKPSNLLISDDGTIKISDFSISMILDYETVNLNDIYMTVGTPLFFSPEICLGCTEFYSKFKINVRNNDIFYMIDTWSLGVTLYCLIFGKLPFNSKHELELFNIIINDDLQFPTFNTCYNLSTMKEYELSKNLLSNLLTKNPLKRFNTEQILLHPFLTDTTSLSIQPPQLCITDIEQINGTFNNYTTNANTTNNLNIIDLPINSSFASLDSFYVENFAMSNFESDNSIFKNIAASNFASTKNLIMTPSSSKLNYADDKSILYSPNNESSLSIKNIPSFIASMLPSTGTAPSFPQPKLTLSYPSSDCDANNNYDSSDYDDDDGEELVFEITNSNRRRTRIVKNSNQTDSLEMNGNVTSEFINKGIASI</sequence>
<feature type="region of interest" description="Disordered" evidence="7">
    <location>
        <begin position="451"/>
        <end position="472"/>
    </location>
</feature>
<dbReference type="OrthoDB" id="68483at2759"/>
<evidence type="ECO:0000256" key="4">
    <source>
        <dbReference type="ARBA" id="ARBA00022777"/>
    </source>
</evidence>
<feature type="binding site" evidence="6">
    <location>
        <position position="55"/>
    </location>
    <ligand>
        <name>ATP</name>
        <dbReference type="ChEBI" id="CHEBI:30616"/>
    </ligand>
</feature>
<dbReference type="GeneID" id="13885214"/>
<evidence type="ECO:0000256" key="7">
    <source>
        <dbReference type="SAM" id="MobiDB-lite"/>
    </source>
</evidence>
<name>H2ASE5_KAZAF</name>
<feature type="domain" description="Protein kinase" evidence="8">
    <location>
        <begin position="26"/>
        <end position="308"/>
    </location>
</feature>
<dbReference type="GO" id="GO:0007165">
    <property type="term" value="P:signal transduction"/>
    <property type="evidence" value="ECO:0007669"/>
    <property type="project" value="TreeGrafter"/>
</dbReference>
<dbReference type="HOGENOM" id="CLU_525862_0_0_1"/>
<dbReference type="SMART" id="SM00220">
    <property type="entry name" value="S_TKc"/>
    <property type="match status" value="1"/>
</dbReference>
<dbReference type="KEGG" id="kaf:KAFR_0C03020"/>
<evidence type="ECO:0000256" key="2">
    <source>
        <dbReference type="ARBA" id="ARBA00022679"/>
    </source>
</evidence>
<keyword evidence="10" id="KW-1185">Reference proteome</keyword>
<evidence type="ECO:0000256" key="5">
    <source>
        <dbReference type="ARBA" id="ARBA00022840"/>
    </source>
</evidence>
<dbReference type="Proteomes" id="UP000005220">
    <property type="component" value="Chromosome 3"/>
</dbReference>
<dbReference type="FunCoup" id="H2ASE5">
    <property type="interactions" value="455"/>
</dbReference>
<dbReference type="Gene3D" id="1.10.510.10">
    <property type="entry name" value="Transferase(Phosphotransferase) domain 1"/>
    <property type="match status" value="1"/>
</dbReference>
<dbReference type="PROSITE" id="PS50011">
    <property type="entry name" value="PROTEIN_KINASE_DOM"/>
    <property type="match status" value="1"/>
</dbReference>
<keyword evidence="2" id="KW-0808">Transferase</keyword>
<dbReference type="eggNOG" id="KOG0585">
    <property type="taxonomic scope" value="Eukaryota"/>
</dbReference>
<dbReference type="PANTHER" id="PTHR43895">
    <property type="entry name" value="CALCIUM/CALMODULIN-DEPENDENT PROTEIN KINASE KINASE-RELATED"/>
    <property type="match status" value="1"/>
</dbReference>
<dbReference type="RefSeq" id="XP_003956430.1">
    <property type="nucleotide sequence ID" value="XM_003956381.1"/>
</dbReference>
<dbReference type="GO" id="GO:0005524">
    <property type="term" value="F:ATP binding"/>
    <property type="evidence" value="ECO:0007669"/>
    <property type="project" value="UniProtKB-UniRule"/>
</dbReference>
<keyword evidence="1" id="KW-0723">Serine/threonine-protein kinase</keyword>
<dbReference type="AlphaFoldDB" id="H2ASE5"/>
<protein>
    <recommendedName>
        <fullName evidence="8">Protein kinase domain-containing protein</fullName>
    </recommendedName>
</protein>
<dbReference type="InterPro" id="IPR000719">
    <property type="entry name" value="Prot_kinase_dom"/>
</dbReference>
<proteinExistence type="predicted"/>
<dbReference type="InParanoid" id="H2ASE5"/>
<dbReference type="PROSITE" id="PS00108">
    <property type="entry name" value="PROTEIN_KINASE_ST"/>
    <property type="match status" value="1"/>
</dbReference>
<dbReference type="Pfam" id="PF00069">
    <property type="entry name" value="Pkinase"/>
    <property type="match status" value="1"/>
</dbReference>
<evidence type="ECO:0000259" key="8">
    <source>
        <dbReference type="PROSITE" id="PS50011"/>
    </source>
</evidence>
<dbReference type="CDD" id="cd14008">
    <property type="entry name" value="STKc_LKB1_CaMKK"/>
    <property type="match status" value="1"/>
</dbReference>
<organism evidence="9 10">
    <name type="scientific">Kazachstania africana (strain ATCC 22294 / BCRC 22015 / CBS 2517 / CECT 1963 / NBRC 1671 / NRRL Y-8276)</name>
    <name type="common">Yeast</name>
    <name type="synonym">Kluyveromyces africanus</name>
    <dbReference type="NCBI Taxonomy" id="1071382"/>
    <lineage>
        <taxon>Eukaryota</taxon>
        <taxon>Fungi</taxon>
        <taxon>Dikarya</taxon>
        <taxon>Ascomycota</taxon>
        <taxon>Saccharomycotina</taxon>
        <taxon>Saccharomycetes</taxon>
        <taxon>Saccharomycetales</taxon>
        <taxon>Saccharomycetaceae</taxon>
        <taxon>Kazachstania</taxon>
    </lineage>
</organism>
<dbReference type="PROSITE" id="PS00107">
    <property type="entry name" value="PROTEIN_KINASE_ATP"/>
    <property type="match status" value="1"/>
</dbReference>
<dbReference type="PANTHER" id="PTHR43895:SF152">
    <property type="entry name" value="SERINE_THREONINE-PROTEIN KINASE TOS3"/>
    <property type="match status" value="1"/>
</dbReference>
<gene>
    <name evidence="9" type="primary">KAFR0C03020</name>
    <name evidence="9" type="ORF">KAFR_0C03020</name>
</gene>
<dbReference type="SUPFAM" id="SSF56112">
    <property type="entry name" value="Protein kinase-like (PK-like)"/>
    <property type="match status" value="1"/>
</dbReference>
<evidence type="ECO:0000256" key="3">
    <source>
        <dbReference type="ARBA" id="ARBA00022741"/>
    </source>
</evidence>
<evidence type="ECO:0000256" key="1">
    <source>
        <dbReference type="ARBA" id="ARBA00022527"/>
    </source>
</evidence>
<dbReference type="InterPro" id="IPR017441">
    <property type="entry name" value="Protein_kinase_ATP_BS"/>
</dbReference>
<dbReference type="InterPro" id="IPR008271">
    <property type="entry name" value="Ser/Thr_kinase_AS"/>
</dbReference>